<proteinExistence type="predicted"/>
<evidence type="ECO:0000313" key="2">
    <source>
        <dbReference type="EMBL" id="KZE81756.1"/>
    </source>
</evidence>
<dbReference type="EMBL" id="LQRA01000041">
    <property type="protein sequence ID" value="KZE81756.1"/>
    <property type="molecule type" value="Genomic_DNA"/>
</dbReference>
<dbReference type="RefSeq" id="WP_063178864.1">
    <property type="nucleotide sequence ID" value="NZ_LQRA01000041.1"/>
</dbReference>
<comment type="caution">
    <text evidence="2">The sequence shown here is derived from an EMBL/GenBank/DDBJ whole genome shotgun (WGS) entry which is preliminary data.</text>
</comment>
<organism evidence="2 3">
    <name type="scientific">Paenibacillus elgii</name>
    <dbReference type="NCBI Taxonomy" id="189691"/>
    <lineage>
        <taxon>Bacteria</taxon>
        <taxon>Bacillati</taxon>
        <taxon>Bacillota</taxon>
        <taxon>Bacilli</taxon>
        <taxon>Bacillales</taxon>
        <taxon>Paenibacillaceae</taxon>
        <taxon>Paenibacillus</taxon>
    </lineage>
</organism>
<keyword evidence="1" id="KW-0732">Signal</keyword>
<feature type="chain" id="PRO_5007828027" description="PepSY domain-containing protein" evidence="1">
    <location>
        <begin position="25"/>
        <end position="346"/>
    </location>
</feature>
<sequence>MKTTKKILAPMLALSILSATPAIAANVEKPFHDPGLIQIAKVDQRYVTAAQKAVEQYGNGKSFQLEEALKDEYFADDHTKKVHWIIQSKTRDAIVTVDADSNKVLTVSVKFELAEMTGEYAKYLPMAEAAVRQLYGNADVKFEKASFFRDETLGTNDFHFSTNDHQFVRVDAVKNEATAAFLQYKLADVDPQAVSTAEQAVGLLSKADDQPFTDAEFQRDDEREVWELKRLVTGNDKVLGMDEDGKQRVASATIGAKTGKVYRAEFLKALGDKTKKSLTEEQATAIVQAAVQQIYGTDLTGYTLTVDDDWGDYKFSSEGKDTIVANFTSGGQLYRLSLNTEFGKQN</sequence>
<dbReference type="OrthoDB" id="2590801at2"/>
<accession>A0A161U7Q6</accession>
<evidence type="ECO:0000313" key="3">
    <source>
        <dbReference type="Proteomes" id="UP000076563"/>
    </source>
</evidence>
<name>A0A161U7Q6_9BACL</name>
<protein>
    <recommendedName>
        <fullName evidence="4">PepSY domain-containing protein</fullName>
    </recommendedName>
</protein>
<gene>
    <name evidence="2" type="ORF">AV654_09945</name>
</gene>
<feature type="signal peptide" evidence="1">
    <location>
        <begin position="1"/>
        <end position="24"/>
    </location>
</feature>
<reference evidence="3" key="1">
    <citation type="submission" date="2016-01" db="EMBL/GenBank/DDBJ databases">
        <title>Draft genome of Chromobacterium sp. F49.</title>
        <authorList>
            <person name="Hong K.W."/>
        </authorList>
    </citation>
    <scope>NUCLEOTIDE SEQUENCE [LARGE SCALE GENOMIC DNA]</scope>
    <source>
        <strain evidence="3">M63</strain>
    </source>
</reference>
<dbReference type="AlphaFoldDB" id="A0A161U7Q6"/>
<dbReference type="Proteomes" id="UP000076563">
    <property type="component" value="Unassembled WGS sequence"/>
</dbReference>
<evidence type="ECO:0008006" key="4">
    <source>
        <dbReference type="Google" id="ProtNLM"/>
    </source>
</evidence>
<keyword evidence="3" id="KW-1185">Reference proteome</keyword>
<evidence type="ECO:0000256" key="1">
    <source>
        <dbReference type="SAM" id="SignalP"/>
    </source>
</evidence>